<evidence type="ECO:0000256" key="3">
    <source>
        <dbReference type="SAM" id="Coils"/>
    </source>
</evidence>
<comment type="caution">
    <text evidence="9">The sequence shown here is derived from an EMBL/GenBank/DDBJ whole genome shotgun (WGS) entry which is preliminary data.</text>
</comment>
<name>A0ABT7F3R7_9RHOB</name>
<dbReference type="PANTHER" id="PTHR30158">
    <property type="entry name" value="ACRA/E-RELATED COMPONENT OF DRUG EFFLUX TRANSPORTER"/>
    <property type="match status" value="1"/>
</dbReference>
<keyword evidence="3" id="KW-0175">Coiled coil</keyword>
<sequence>MMISQRFKRFGQGRWPLALTLLLGLTGPDLASAQTMPGAAGPTAVGVVTMQKQAVPRSYTLPGRAVAYEQVDIRPRVDGVVQEILYTPGATLSVGDPLFKLDDASYRATVAGDEAELASAQASLTLAQTSYDRAQRLKGSGYTVAEVEAARATLAEAQAAVDAARAALDFARTQLSWTTIRSPIQGVAEVADVSVGALVTSGQSDALTTVTRLDPIEVDMLEASARVLSIRNQIDSGTMTLADKLDATLTLENGQIYQGSGTLVAPGSTVATTTGTISIRFRFENPDHLILPGMFLRGEVTLGTIQAYLVPQRAGSHDSAGNLVVFAADAGGTARQLALKDIGSWQNSWVVTEGLSDGDRIIVDGLKSLRAGAEVTATEVEITGTGLVRDAPTSTQD</sequence>
<comment type="subcellular location">
    <subcellularLocation>
        <location evidence="1">Cell envelope</location>
    </subcellularLocation>
</comment>
<evidence type="ECO:0000256" key="2">
    <source>
        <dbReference type="ARBA" id="ARBA00009477"/>
    </source>
</evidence>
<evidence type="ECO:0000259" key="7">
    <source>
        <dbReference type="Pfam" id="PF25944"/>
    </source>
</evidence>
<dbReference type="Pfam" id="PF25944">
    <property type="entry name" value="Beta-barrel_RND"/>
    <property type="match status" value="1"/>
</dbReference>
<feature type="signal peptide" evidence="4">
    <location>
        <begin position="1"/>
        <end position="31"/>
    </location>
</feature>
<dbReference type="Gene3D" id="2.40.30.170">
    <property type="match status" value="1"/>
</dbReference>
<dbReference type="PANTHER" id="PTHR30158:SF3">
    <property type="entry name" value="MULTIDRUG EFFLUX PUMP SUBUNIT ACRA-RELATED"/>
    <property type="match status" value="1"/>
</dbReference>
<feature type="domain" description="Multidrug resistance protein MdtA-like C-terminal permuted SH3" evidence="8">
    <location>
        <begin position="306"/>
        <end position="367"/>
    </location>
</feature>
<dbReference type="Pfam" id="PF25967">
    <property type="entry name" value="RND-MFP_C"/>
    <property type="match status" value="1"/>
</dbReference>
<dbReference type="InterPro" id="IPR058625">
    <property type="entry name" value="MdtA-like_BSH"/>
</dbReference>
<feature type="domain" description="Multidrug resistance protein MdtA-like alpha-helical hairpin" evidence="5">
    <location>
        <begin position="114"/>
        <end position="178"/>
    </location>
</feature>
<accession>A0ABT7F3R7</accession>
<feature type="domain" description="Multidrug resistance protein MdtA-like beta-barrel" evidence="7">
    <location>
        <begin position="215"/>
        <end position="303"/>
    </location>
</feature>
<feature type="chain" id="PRO_5046037329" evidence="4">
    <location>
        <begin position="32"/>
        <end position="397"/>
    </location>
</feature>
<dbReference type="Pfam" id="PF25917">
    <property type="entry name" value="BSH_RND"/>
    <property type="match status" value="1"/>
</dbReference>
<keyword evidence="4" id="KW-0732">Signal</keyword>
<comment type="similarity">
    <text evidence="2">Belongs to the membrane fusion protein (MFP) (TC 8.A.1) family.</text>
</comment>
<dbReference type="RefSeq" id="WP_284482058.1">
    <property type="nucleotide sequence ID" value="NZ_JASNJD010000013.1"/>
</dbReference>
<dbReference type="InterPro" id="IPR006143">
    <property type="entry name" value="RND_pump_MFP"/>
</dbReference>
<dbReference type="EMBL" id="JASNJD010000013">
    <property type="protein sequence ID" value="MDK3019255.1"/>
    <property type="molecule type" value="Genomic_DNA"/>
</dbReference>
<dbReference type="Gene3D" id="2.40.420.20">
    <property type="match status" value="1"/>
</dbReference>
<evidence type="ECO:0000259" key="8">
    <source>
        <dbReference type="Pfam" id="PF25967"/>
    </source>
</evidence>
<dbReference type="InterPro" id="IPR058626">
    <property type="entry name" value="MdtA-like_b-barrel"/>
</dbReference>
<protein>
    <submittedName>
        <fullName evidence="9">Efflux RND transporter periplasmic adaptor subunit</fullName>
    </submittedName>
</protein>
<reference evidence="9 10" key="1">
    <citation type="submission" date="2023-05" db="EMBL/GenBank/DDBJ databases">
        <title>Pseudodonghicola sp. nov.</title>
        <authorList>
            <person name="Huang J."/>
        </authorList>
    </citation>
    <scope>NUCLEOTIDE SEQUENCE [LARGE SCALE GENOMIC DNA]</scope>
    <source>
        <strain evidence="9 10">IC7</strain>
    </source>
</reference>
<evidence type="ECO:0000259" key="6">
    <source>
        <dbReference type="Pfam" id="PF25917"/>
    </source>
</evidence>
<dbReference type="Proteomes" id="UP001243757">
    <property type="component" value="Unassembled WGS sequence"/>
</dbReference>
<feature type="domain" description="Multidrug resistance protein MdtA-like barrel-sandwich hybrid" evidence="6">
    <location>
        <begin position="69"/>
        <end position="211"/>
    </location>
</feature>
<gene>
    <name evidence="9" type="ORF">QO033_16365</name>
</gene>
<feature type="coiled-coil region" evidence="3">
    <location>
        <begin position="147"/>
        <end position="174"/>
    </location>
</feature>
<organism evidence="9 10">
    <name type="scientific">Pseudodonghicola flavimaris</name>
    <dbReference type="NCBI Taxonomy" id="3050036"/>
    <lineage>
        <taxon>Bacteria</taxon>
        <taxon>Pseudomonadati</taxon>
        <taxon>Pseudomonadota</taxon>
        <taxon>Alphaproteobacteria</taxon>
        <taxon>Rhodobacterales</taxon>
        <taxon>Paracoccaceae</taxon>
        <taxon>Pseudodonghicola</taxon>
    </lineage>
</organism>
<dbReference type="Gene3D" id="1.10.287.470">
    <property type="entry name" value="Helix hairpin bin"/>
    <property type="match status" value="1"/>
</dbReference>
<dbReference type="InterPro" id="IPR058627">
    <property type="entry name" value="MdtA-like_C"/>
</dbReference>
<dbReference type="NCBIfam" id="TIGR01730">
    <property type="entry name" value="RND_mfp"/>
    <property type="match status" value="1"/>
</dbReference>
<dbReference type="InterPro" id="IPR058624">
    <property type="entry name" value="MdtA-like_HH"/>
</dbReference>
<keyword evidence="10" id="KW-1185">Reference proteome</keyword>
<dbReference type="Pfam" id="PF25876">
    <property type="entry name" value="HH_MFP_RND"/>
    <property type="match status" value="1"/>
</dbReference>
<dbReference type="SUPFAM" id="SSF111369">
    <property type="entry name" value="HlyD-like secretion proteins"/>
    <property type="match status" value="1"/>
</dbReference>
<dbReference type="Gene3D" id="2.40.50.100">
    <property type="match status" value="1"/>
</dbReference>
<evidence type="ECO:0000313" key="10">
    <source>
        <dbReference type="Proteomes" id="UP001243757"/>
    </source>
</evidence>
<evidence type="ECO:0000259" key="5">
    <source>
        <dbReference type="Pfam" id="PF25876"/>
    </source>
</evidence>
<evidence type="ECO:0000256" key="1">
    <source>
        <dbReference type="ARBA" id="ARBA00004196"/>
    </source>
</evidence>
<proteinExistence type="inferred from homology"/>
<evidence type="ECO:0000313" key="9">
    <source>
        <dbReference type="EMBL" id="MDK3019255.1"/>
    </source>
</evidence>
<evidence type="ECO:0000256" key="4">
    <source>
        <dbReference type="SAM" id="SignalP"/>
    </source>
</evidence>